<proteinExistence type="predicted"/>
<dbReference type="Proteomes" id="UP000113928">
    <property type="component" value="Segment"/>
</dbReference>
<keyword evidence="1" id="KW-1133">Transmembrane helix</keyword>
<organismHost>
    <name type="scientific">Homo sapiens</name>
    <name type="common">Human</name>
    <dbReference type="NCBI Taxonomy" id="9606"/>
</organismHost>
<evidence type="ECO:0000313" key="3">
    <source>
        <dbReference type="Proteomes" id="UP000113928"/>
    </source>
</evidence>
<reference evidence="2 3" key="1">
    <citation type="submission" date="2015-11" db="EMBL/GenBank/DDBJ databases">
        <title>Full genome sequence of HAdV-40 HoviX strain.</title>
        <authorList>
            <person name="Pacesa M."/>
            <person name="Greber U.F."/>
            <person name="Podgorski I."/>
            <person name="Harrach B."/>
            <person name="Hemmi S."/>
        </authorList>
    </citation>
    <scope>NUCLEOTIDE SEQUENCE [LARGE SCALE GENOMIC DNA]</scope>
    <source>
        <strain evidence="2">HoviX</strain>
    </source>
</reference>
<dbReference type="InterPro" id="IPR026472">
    <property type="entry name" value="E3_CR1-alpha-1"/>
</dbReference>
<dbReference type="EMBL" id="KU162869">
    <property type="protein sequence ID" value="AMQ95242.1"/>
    <property type="molecule type" value="Genomic_DNA"/>
</dbReference>
<evidence type="ECO:0000256" key="1">
    <source>
        <dbReference type="SAM" id="Phobius"/>
    </source>
</evidence>
<keyword evidence="1" id="KW-0812">Transmembrane</keyword>
<feature type="transmembrane region" description="Helical" evidence="1">
    <location>
        <begin position="145"/>
        <end position="167"/>
    </location>
</feature>
<protein>
    <submittedName>
        <fullName evidence="2">CR1-alpha</fullName>
    </submittedName>
</protein>
<organism evidence="2 3">
    <name type="scientific">Human adenovirus F serotype 40</name>
    <name type="common">HAdV-40</name>
    <name type="synonym">Human adenovirus 40</name>
    <dbReference type="NCBI Taxonomy" id="28284"/>
    <lineage>
        <taxon>Viruses</taxon>
        <taxon>Varidnaviria</taxon>
        <taxon>Bamfordvirae</taxon>
        <taxon>Preplasmiviricota</taxon>
        <taxon>Polisuviricotina</taxon>
        <taxon>Pharingeaviricetes</taxon>
        <taxon>Rowavirales</taxon>
        <taxon>Adenoviridae</taxon>
        <taxon>Mastadenovirus</taxon>
        <taxon>Mastadenovirus faecale</taxon>
        <taxon>Human mastadenovirus F</taxon>
    </lineage>
</organism>
<dbReference type="NCBIfam" id="TIGR04241">
    <property type="entry name" value="adenoE3CR1rpt"/>
    <property type="match status" value="1"/>
</dbReference>
<evidence type="ECO:0000313" key="2">
    <source>
        <dbReference type="EMBL" id="AMQ95242.1"/>
    </source>
</evidence>
<sequence>MKICVLFCVLSLTSSLRTSPTTVGSLRQLQDSTKGTHQTLYFSESTTSIALNCSCRNQLVQWRANRQFCKLFWDALIVQGNNSLCNNCTATTLTLTPPFVPGPYLCIGTGKGPSCFNRWTLQKESLTTTTLLPLTTYTFSQKKIYFLPIIALLAFVCVITANYILIFNLDNFY</sequence>
<name>A0A142G3L2_ADE40</name>
<keyword evidence="1" id="KW-0472">Membrane</keyword>
<accession>A0A142G3L2</accession>